<dbReference type="PROSITE" id="PS00194">
    <property type="entry name" value="THIOREDOXIN_1"/>
    <property type="match status" value="1"/>
</dbReference>
<reference evidence="3 4" key="1">
    <citation type="submission" date="2023-07" db="EMBL/GenBank/DDBJ databases">
        <title>Genomic Encyclopedia of Type Strains, Phase IV (KMG-IV): sequencing the most valuable type-strain genomes for metagenomic binning, comparative biology and taxonomic classification.</title>
        <authorList>
            <person name="Goeker M."/>
        </authorList>
    </citation>
    <scope>NUCLEOTIDE SEQUENCE [LARGE SCALE GENOMIC DNA]</scope>
    <source>
        <strain evidence="3 4">DSM 19013</strain>
    </source>
</reference>
<dbReference type="GO" id="GO:0016853">
    <property type="term" value="F:isomerase activity"/>
    <property type="evidence" value="ECO:0007669"/>
    <property type="project" value="UniProtKB-KW"/>
</dbReference>
<dbReference type="InterPro" id="IPR050553">
    <property type="entry name" value="Thioredoxin_ResA/DsbE_sf"/>
</dbReference>
<dbReference type="Pfam" id="PF00578">
    <property type="entry name" value="AhpC-TSA"/>
    <property type="match status" value="1"/>
</dbReference>
<evidence type="ECO:0000313" key="3">
    <source>
        <dbReference type="EMBL" id="MDQ0447483.1"/>
    </source>
</evidence>
<sequence length="213" mass="21218">MPIRTGLIAGMGIAALGLAGFALYGSGLVGGNGGLASGPCAGSAPAVARIAAAAKGEVAGMTALPRAKPAPDIAFKGPDGGETSLAALKGRVVLMNLWATWCAPCKAEMPALDRLQGALGGPDFSVVAINVDTRNLDKPAEWLKQAGIQHLPFYADPGGRVLPIVQRDADSAGLPTTLLIDGAGCTLGVMKGPADWSSPAGLALIRAAVGRGS</sequence>
<evidence type="ECO:0000259" key="2">
    <source>
        <dbReference type="PROSITE" id="PS51352"/>
    </source>
</evidence>
<evidence type="ECO:0000313" key="4">
    <source>
        <dbReference type="Proteomes" id="UP001231124"/>
    </source>
</evidence>
<keyword evidence="3" id="KW-0413">Isomerase</keyword>
<dbReference type="PANTHER" id="PTHR42852:SF13">
    <property type="entry name" value="PROTEIN DIPZ"/>
    <property type="match status" value="1"/>
</dbReference>
<dbReference type="InterPro" id="IPR017937">
    <property type="entry name" value="Thioredoxin_CS"/>
</dbReference>
<accession>A0ABU0HYR3</accession>
<dbReference type="InterPro" id="IPR000866">
    <property type="entry name" value="AhpC/TSA"/>
</dbReference>
<proteinExistence type="predicted"/>
<dbReference type="PANTHER" id="PTHR42852">
    <property type="entry name" value="THIOL:DISULFIDE INTERCHANGE PROTEIN DSBE"/>
    <property type="match status" value="1"/>
</dbReference>
<dbReference type="Proteomes" id="UP001231124">
    <property type="component" value="Unassembled WGS sequence"/>
</dbReference>
<feature type="domain" description="Thioredoxin" evidence="2">
    <location>
        <begin position="64"/>
        <end position="210"/>
    </location>
</feature>
<dbReference type="EMBL" id="JAUSVP010000005">
    <property type="protein sequence ID" value="MDQ0447483.1"/>
    <property type="molecule type" value="Genomic_DNA"/>
</dbReference>
<comment type="caution">
    <text evidence="3">The sequence shown here is derived from an EMBL/GenBank/DDBJ whole genome shotgun (WGS) entry which is preliminary data.</text>
</comment>
<keyword evidence="4" id="KW-1185">Reference proteome</keyword>
<evidence type="ECO:0000256" key="1">
    <source>
        <dbReference type="ARBA" id="ARBA00023284"/>
    </source>
</evidence>
<dbReference type="SUPFAM" id="SSF52833">
    <property type="entry name" value="Thioredoxin-like"/>
    <property type="match status" value="1"/>
</dbReference>
<dbReference type="Gene3D" id="3.40.30.10">
    <property type="entry name" value="Glutaredoxin"/>
    <property type="match status" value="1"/>
</dbReference>
<keyword evidence="1" id="KW-0676">Redox-active center</keyword>
<dbReference type="InterPro" id="IPR036249">
    <property type="entry name" value="Thioredoxin-like_sf"/>
</dbReference>
<gene>
    <name evidence="3" type="ORF">QO012_001983</name>
</gene>
<dbReference type="RefSeq" id="WP_238202518.1">
    <property type="nucleotide sequence ID" value="NZ_BPQE01000011.1"/>
</dbReference>
<dbReference type="CDD" id="cd02966">
    <property type="entry name" value="TlpA_like_family"/>
    <property type="match status" value="1"/>
</dbReference>
<organism evidence="3 4">
    <name type="scientific">Methylobacterium aerolatum</name>
    <dbReference type="NCBI Taxonomy" id="418708"/>
    <lineage>
        <taxon>Bacteria</taxon>
        <taxon>Pseudomonadati</taxon>
        <taxon>Pseudomonadota</taxon>
        <taxon>Alphaproteobacteria</taxon>
        <taxon>Hyphomicrobiales</taxon>
        <taxon>Methylobacteriaceae</taxon>
        <taxon>Methylobacterium</taxon>
    </lineage>
</organism>
<dbReference type="PROSITE" id="PS51352">
    <property type="entry name" value="THIOREDOXIN_2"/>
    <property type="match status" value="1"/>
</dbReference>
<protein>
    <submittedName>
        <fullName evidence="3">Thiol-disulfide isomerase/thioredoxin</fullName>
    </submittedName>
</protein>
<dbReference type="InterPro" id="IPR013766">
    <property type="entry name" value="Thioredoxin_domain"/>
</dbReference>
<name>A0ABU0HYR3_9HYPH</name>